<protein>
    <submittedName>
        <fullName evidence="1">Uncharacterized protein</fullName>
    </submittedName>
</protein>
<dbReference type="AlphaFoldDB" id="A0A3M7S4W8"/>
<comment type="caution">
    <text evidence="1">The sequence shown here is derived from an EMBL/GenBank/DDBJ whole genome shotgun (WGS) entry which is preliminary data.</text>
</comment>
<proteinExistence type="predicted"/>
<keyword evidence="2" id="KW-1185">Reference proteome</keyword>
<evidence type="ECO:0000313" key="2">
    <source>
        <dbReference type="Proteomes" id="UP000276133"/>
    </source>
</evidence>
<reference evidence="1 2" key="1">
    <citation type="journal article" date="2018" name="Sci. Rep.">
        <title>Genomic signatures of local adaptation to the degree of environmental predictability in rotifers.</title>
        <authorList>
            <person name="Franch-Gras L."/>
            <person name="Hahn C."/>
            <person name="Garcia-Roger E.M."/>
            <person name="Carmona M.J."/>
            <person name="Serra M."/>
            <person name="Gomez A."/>
        </authorList>
    </citation>
    <scope>NUCLEOTIDE SEQUENCE [LARGE SCALE GENOMIC DNA]</scope>
    <source>
        <strain evidence="1">HYR1</strain>
    </source>
</reference>
<evidence type="ECO:0000313" key="1">
    <source>
        <dbReference type="EMBL" id="RNA30853.1"/>
    </source>
</evidence>
<dbReference type="EMBL" id="REGN01002033">
    <property type="protein sequence ID" value="RNA30853.1"/>
    <property type="molecule type" value="Genomic_DNA"/>
</dbReference>
<organism evidence="1 2">
    <name type="scientific">Brachionus plicatilis</name>
    <name type="common">Marine rotifer</name>
    <name type="synonym">Brachionus muelleri</name>
    <dbReference type="NCBI Taxonomy" id="10195"/>
    <lineage>
        <taxon>Eukaryota</taxon>
        <taxon>Metazoa</taxon>
        <taxon>Spiralia</taxon>
        <taxon>Gnathifera</taxon>
        <taxon>Rotifera</taxon>
        <taxon>Eurotatoria</taxon>
        <taxon>Monogononta</taxon>
        <taxon>Pseudotrocha</taxon>
        <taxon>Ploima</taxon>
        <taxon>Brachionidae</taxon>
        <taxon>Brachionus</taxon>
    </lineage>
</organism>
<sequence>MTKIYILLGCLIHIFKSRNGFDLRKKFQSNIQNMNLYWDNLKIVQNRRLEKIPTQFCPTKNLIDKKILFIKILIT</sequence>
<dbReference type="Proteomes" id="UP000276133">
    <property type="component" value="Unassembled WGS sequence"/>
</dbReference>
<accession>A0A3M7S4W8</accession>
<name>A0A3M7S4W8_BRAPC</name>
<gene>
    <name evidence="1" type="ORF">BpHYR1_022319</name>
</gene>